<organism evidence="1 2">
    <name type="scientific">Paramuricea clavata</name>
    <name type="common">Red gorgonian</name>
    <name type="synonym">Violescent sea-whip</name>
    <dbReference type="NCBI Taxonomy" id="317549"/>
    <lineage>
        <taxon>Eukaryota</taxon>
        <taxon>Metazoa</taxon>
        <taxon>Cnidaria</taxon>
        <taxon>Anthozoa</taxon>
        <taxon>Octocorallia</taxon>
        <taxon>Malacalcyonacea</taxon>
        <taxon>Plexauridae</taxon>
        <taxon>Paramuricea</taxon>
    </lineage>
</organism>
<comment type="caution">
    <text evidence="1">The sequence shown here is derived from an EMBL/GenBank/DDBJ whole genome shotgun (WGS) entry which is preliminary data.</text>
</comment>
<accession>A0A7D9EJ59</accession>
<dbReference type="Gene3D" id="3.40.50.300">
    <property type="entry name" value="P-loop containing nucleotide triphosphate hydrolases"/>
    <property type="match status" value="1"/>
</dbReference>
<name>A0A7D9EJ59_PARCT</name>
<dbReference type="InterPro" id="IPR027417">
    <property type="entry name" value="P-loop_NTPase"/>
</dbReference>
<dbReference type="AlphaFoldDB" id="A0A7D9EJ59"/>
<dbReference type="OrthoDB" id="5973174at2759"/>
<gene>
    <name evidence="1" type="ORF">PACLA_8A037143</name>
</gene>
<evidence type="ECO:0000313" key="2">
    <source>
        <dbReference type="Proteomes" id="UP001152795"/>
    </source>
</evidence>
<protein>
    <submittedName>
        <fullName evidence="1">Uncharacterized protein</fullName>
    </submittedName>
</protein>
<proteinExistence type="predicted"/>
<keyword evidence="2" id="KW-1185">Reference proteome</keyword>
<sequence length="143" mass="16160">MRNHVIIESNPDRSNIFFESKERSAKGEGKLKAILEPLVNELKEKRLNFPLTVIYGNLATISECYVIARNILGPLQYEPLGSCPNATNRMFTQFHAEYPEHERERIVTELVAGTSKLRILFVTVAFGIGIDIGRLVEGKWAIS</sequence>
<dbReference type="EMBL" id="CACRXK020007255">
    <property type="protein sequence ID" value="CAB4011752.1"/>
    <property type="molecule type" value="Genomic_DNA"/>
</dbReference>
<reference evidence="1" key="1">
    <citation type="submission" date="2020-04" db="EMBL/GenBank/DDBJ databases">
        <authorList>
            <person name="Alioto T."/>
            <person name="Alioto T."/>
            <person name="Gomez Garrido J."/>
        </authorList>
    </citation>
    <scope>NUCLEOTIDE SEQUENCE</scope>
    <source>
        <strain evidence="1">A484AB</strain>
    </source>
</reference>
<evidence type="ECO:0000313" key="1">
    <source>
        <dbReference type="EMBL" id="CAB4011752.1"/>
    </source>
</evidence>
<dbReference type="Proteomes" id="UP001152795">
    <property type="component" value="Unassembled WGS sequence"/>
</dbReference>